<keyword evidence="3" id="KW-1185">Reference proteome</keyword>
<proteinExistence type="predicted"/>
<organism evidence="2 3">
    <name type="scientific">Reyranella humidisoli</name>
    <dbReference type="NCBI Taxonomy" id="2849149"/>
    <lineage>
        <taxon>Bacteria</taxon>
        <taxon>Pseudomonadati</taxon>
        <taxon>Pseudomonadota</taxon>
        <taxon>Alphaproteobacteria</taxon>
        <taxon>Hyphomicrobiales</taxon>
        <taxon>Reyranellaceae</taxon>
        <taxon>Reyranella</taxon>
    </lineage>
</organism>
<dbReference type="RefSeq" id="WP_216961906.1">
    <property type="nucleotide sequence ID" value="NZ_JAHOPB010000001.1"/>
</dbReference>
<sequence length="484" mass="51884">MNPCFETATRLARAIRNGRLSSVEATKAHLERIARENGSLNALVVVDRDGAMKAARAADRALEARKTSAKKPLGPLHGVPITIKEAFDVAGLRTTSSHPPLEANVARQDATLVARLRAAGAVILGKTNVPELCADFQTDSPIFGTTKNAWDERRTAGGSTGGGGVAVAARLSPLELGSDIGGSVRNPAHYNGIFSLKPTEWRVPGHGHVPDLPGATRSTRYMGTFGPLARSVDDLELALRIVAGPDGYEAEAAPVPLGPTPKLTAKGLRIAVLTSNPLVPVSADTVAVVEATAKLLTTAGARVRRAEPEGLDWQQGWDDWADLFQYMIMNALPLAERERHFRKIHSPDPTARSVARAARLGMAQFFAVLDRRDQIARRCEAFLDDYDAWLMPVMPDAAFVRQSQKLPLKIDGVDHPYFFAGTAYNFLANLTGQPSIVLPCGFSKGGMPIGLQLTGKRWGEAKLLGVAKALEKLLPPCPVPPAFA</sequence>
<reference evidence="2 3" key="1">
    <citation type="submission" date="2021-06" db="EMBL/GenBank/DDBJ databases">
        <authorList>
            <person name="Lee D.H."/>
        </authorList>
    </citation>
    <scope>NUCLEOTIDE SEQUENCE [LARGE SCALE GENOMIC DNA]</scope>
    <source>
        <strain evidence="2 3">MMS21-HV4-11</strain>
    </source>
</reference>
<dbReference type="InterPro" id="IPR052739">
    <property type="entry name" value="FAAH2"/>
</dbReference>
<evidence type="ECO:0000313" key="3">
    <source>
        <dbReference type="Proteomes" id="UP000727907"/>
    </source>
</evidence>
<dbReference type="InterPro" id="IPR023631">
    <property type="entry name" value="Amidase_dom"/>
</dbReference>
<dbReference type="PANTHER" id="PTHR43372:SF4">
    <property type="entry name" value="FATTY-ACID AMIDE HYDROLASE 2"/>
    <property type="match status" value="1"/>
</dbReference>
<accession>A0ABS6IL33</accession>
<evidence type="ECO:0000259" key="1">
    <source>
        <dbReference type="Pfam" id="PF01425"/>
    </source>
</evidence>
<name>A0ABS6IL33_9HYPH</name>
<comment type="caution">
    <text evidence="2">The sequence shown here is derived from an EMBL/GenBank/DDBJ whole genome shotgun (WGS) entry which is preliminary data.</text>
</comment>
<gene>
    <name evidence="2" type="ORF">KQ910_15300</name>
</gene>
<evidence type="ECO:0000313" key="2">
    <source>
        <dbReference type="EMBL" id="MBU8875140.1"/>
    </source>
</evidence>
<protein>
    <submittedName>
        <fullName evidence="2">Amidase</fullName>
    </submittedName>
</protein>
<feature type="domain" description="Amidase" evidence="1">
    <location>
        <begin position="24"/>
        <end position="464"/>
    </location>
</feature>
<dbReference type="EMBL" id="JAHOPB010000001">
    <property type="protein sequence ID" value="MBU8875140.1"/>
    <property type="molecule type" value="Genomic_DNA"/>
</dbReference>
<dbReference type="Proteomes" id="UP000727907">
    <property type="component" value="Unassembled WGS sequence"/>
</dbReference>
<dbReference type="PANTHER" id="PTHR43372">
    <property type="entry name" value="FATTY-ACID AMIDE HYDROLASE"/>
    <property type="match status" value="1"/>
</dbReference>
<dbReference type="Pfam" id="PF01425">
    <property type="entry name" value="Amidase"/>
    <property type="match status" value="1"/>
</dbReference>